<proteinExistence type="predicted"/>
<dbReference type="Pfam" id="PF10545">
    <property type="entry name" value="MADF_DNA_bdg"/>
    <property type="match status" value="1"/>
</dbReference>
<evidence type="ECO:0000256" key="1">
    <source>
        <dbReference type="SAM" id="MobiDB-lite"/>
    </source>
</evidence>
<dbReference type="Proteomes" id="UP000228934">
    <property type="component" value="Unassembled WGS sequence"/>
</dbReference>
<feature type="region of interest" description="Disordered" evidence="1">
    <location>
        <begin position="118"/>
        <end position="147"/>
    </location>
</feature>
<dbReference type="AlphaFoldDB" id="A0A2G9QGQ0"/>
<dbReference type="PANTHER" id="PTHR12243">
    <property type="entry name" value="MADF DOMAIN TRANSCRIPTION FACTOR"/>
    <property type="match status" value="1"/>
</dbReference>
<dbReference type="EMBL" id="KZ059554">
    <property type="protein sequence ID" value="PIO14764.1"/>
    <property type="molecule type" value="Genomic_DNA"/>
</dbReference>
<evidence type="ECO:0000259" key="2">
    <source>
        <dbReference type="Pfam" id="PF10545"/>
    </source>
</evidence>
<dbReference type="GO" id="GO:0005667">
    <property type="term" value="C:transcription regulator complex"/>
    <property type="evidence" value="ECO:0007669"/>
    <property type="project" value="TreeGrafter"/>
</dbReference>
<keyword evidence="4" id="KW-1185">Reference proteome</keyword>
<evidence type="ECO:0000313" key="4">
    <source>
        <dbReference type="Proteomes" id="UP000228934"/>
    </source>
</evidence>
<reference evidence="4" key="1">
    <citation type="journal article" date="2017" name="Nat. Commun.">
        <title>The North American bullfrog draft genome provides insight into hormonal regulation of long noncoding RNA.</title>
        <authorList>
            <person name="Hammond S.A."/>
            <person name="Warren R.L."/>
            <person name="Vandervalk B.P."/>
            <person name="Kucuk E."/>
            <person name="Khan H."/>
            <person name="Gibb E.A."/>
            <person name="Pandoh P."/>
            <person name="Kirk H."/>
            <person name="Zhao Y."/>
            <person name="Jones M."/>
            <person name="Mungall A.J."/>
            <person name="Coope R."/>
            <person name="Pleasance S."/>
            <person name="Moore R.A."/>
            <person name="Holt R.A."/>
            <person name="Round J.M."/>
            <person name="Ohora S."/>
            <person name="Walle B.V."/>
            <person name="Veldhoen N."/>
            <person name="Helbing C.C."/>
            <person name="Birol I."/>
        </authorList>
    </citation>
    <scope>NUCLEOTIDE SEQUENCE [LARGE SCALE GENOMIC DNA]</scope>
</reference>
<sequence length="262" mass="29651">VASLQTRWKGLRDCFKRHLRRLHECRSGSGSKRFVPYVHAEELQFLWPFMELRETQASWEEGDNGQRAGGEAACAVEGGSQCLSAHQSLEASEDTQETNISEPYTQLELPEVQLTQIALPDVKQPQVEEPPTRRPLPQRSSRPIGGRINQTMDCFATLMEKLDHKLDALETEESGFGSMVAGMLKKVPWERKNFVKKAVMDILEANMQSNPATDQSSIFAHPPPPSGPYYDFPNPTPPRTHHYYPPSFCPYTDNYFNTLNQG</sequence>
<dbReference type="GO" id="GO:0005634">
    <property type="term" value="C:nucleus"/>
    <property type="evidence" value="ECO:0007669"/>
    <property type="project" value="TreeGrafter"/>
</dbReference>
<dbReference type="InterPro" id="IPR039353">
    <property type="entry name" value="TF_Adf1"/>
</dbReference>
<organism evidence="3 4">
    <name type="scientific">Aquarana catesbeiana</name>
    <name type="common">American bullfrog</name>
    <name type="synonym">Rana catesbeiana</name>
    <dbReference type="NCBI Taxonomy" id="8400"/>
    <lineage>
        <taxon>Eukaryota</taxon>
        <taxon>Metazoa</taxon>
        <taxon>Chordata</taxon>
        <taxon>Craniata</taxon>
        <taxon>Vertebrata</taxon>
        <taxon>Euteleostomi</taxon>
        <taxon>Amphibia</taxon>
        <taxon>Batrachia</taxon>
        <taxon>Anura</taxon>
        <taxon>Neobatrachia</taxon>
        <taxon>Ranoidea</taxon>
        <taxon>Ranidae</taxon>
        <taxon>Aquarana</taxon>
    </lineage>
</organism>
<protein>
    <recommendedName>
        <fullName evidence="2">MADF domain-containing protein</fullName>
    </recommendedName>
</protein>
<dbReference type="PANTHER" id="PTHR12243:SF67">
    <property type="entry name" value="COREPRESSOR OF PANGOLIN, ISOFORM A-RELATED"/>
    <property type="match status" value="1"/>
</dbReference>
<accession>A0A2G9QGQ0</accession>
<dbReference type="OrthoDB" id="6616165at2759"/>
<evidence type="ECO:0000313" key="3">
    <source>
        <dbReference type="EMBL" id="PIO14764.1"/>
    </source>
</evidence>
<gene>
    <name evidence="3" type="ORF">AB205_0022960</name>
</gene>
<dbReference type="InterPro" id="IPR006578">
    <property type="entry name" value="MADF-dom"/>
</dbReference>
<feature type="non-terminal residue" evidence="3">
    <location>
        <position position="1"/>
    </location>
</feature>
<feature type="domain" description="MADF" evidence="2">
    <location>
        <begin position="4"/>
        <end position="46"/>
    </location>
</feature>
<name>A0A2G9QGQ0_AQUCT</name>
<dbReference type="GO" id="GO:0006357">
    <property type="term" value="P:regulation of transcription by RNA polymerase II"/>
    <property type="evidence" value="ECO:0007669"/>
    <property type="project" value="TreeGrafter"/>
</dbReference>